<dbReference type="SUPFAM" id="SSF48208">
    <property type="entry name" value="Six-hairpin glycosidases"/>
    <property type="match status" value="1"/>
</dbReference>
<dbReference type="Pfam" id="PF22422">
    <property type="entry name" value="MGH1-like_GH"/>
    <property type="match status" value="1"/>
</dbReference>
<sequence length="737" mass="82441">MNDRVTGPSSDHTEPVSEQLSEGYIEAQNSLVERTLRTLKTGDAFAVLDSNGDCGIMQPSPEGLFFQDTRYLSRFVLRFDGKRPLLLGSVIQDDNAALTVDLTNPDIRPGTETALPRDIVALSRTKFLWQGVLFERIGLRNYDTRRRVFHLECRFAADFRDLFEVRGMQRARRGRHSVETLAPDRVVFSYEGLDGIVRQTVLRFEPWPTQLGADRVVYEIALEPDERRSVLITVACEEQKSGEAISSRAPNFLKALRDNRRALRAATRQITKVKTSNSLFNEIISRSSSDMYMLVTPTEHGLYPYAGIPWYSTVFGRDGIITAMMLLWADPSIAKGVLRYLAGMQATEVDPAADAQPGKILHERRLGEMAQLGEVPFRRYYGTVDATPLFVMLAGQYYERTGDRETIEAIWPNIEAALRWCDVYGDRDGDGFVEYHRETEKGLANQGWKDSHDSIFHADGSGAEGPIALCEVQAYVFAAKQAAARLAHALHRHDLGDRLARKAGNLRERFEAAFWCEEIGTYALALDGAKRPCRVRTSNAGHALFAGIAAPDRARRVATTLLSPDLFSGWGIRTLARGEARYNPMSYHNGSVWPHDNGLIALGLARYGLKADAAQVFKAMFEVATYQESRRLPELFCGFTRRRHRGPTAYPVACSPQAWAAATPFALLQATLGLELDYQGNTVHFNDPILPDFLGEVLIRGLHLNASSFTLSLHRHEQDMSLNVLERGGDARVILLK</sequence>
<evidence type="ECO:0000259" key="1">
    <source>
        <dbReference type="Pfam" id="PF14742"/>
    </source>
</evidence>
<gene>
    <name evidence="3" type="ORF">HPT29_004895</name>
</gene>
<evidence type="ECO:0000313" key="4">
    <source>
        <dbReference type="Proteomes" id="UP001017257"/>
    </source>
</evidence>
<dbReference type="Gene3D" id="1.50.10.10">
    <property type="match status" value="1"/>
</dbReference>
<protein>
    <submittedName>
        <fullName evidence="3">Amylo-alpha-1,6-glucosidase</fullName>
    </submittedName>
</protein>
<feature type="domain" description="Mannosylglycerate hydrolase MGH1-like glycoside hydrolase" evidence="2">
    <location>
        <begin position="323"/>
        <end position="640"/>
    </location>
</feature>
<dbReference type="EMBL" id="CP102845">
    <property type="protein sequence ID" value="UVF20483.1"/>
    <property type="molecule type" value="Genomic_DNA"/>
</dbReference>
<proteinExistence type="predicted"/>
<organism evidence="3 4">
    <name type="scientific">Microvirga terrae</name>
    <dbReference type="NCBI Taxonomy" id="2740529"/>
    <lineage>
        <taxon>Bacteria</taxon>
        <taxon>Pseudomonadati</taxon>
        <taxon>Pseudomonadota</taxon>
        <taxon>Alphaproteobacteria</taxon>
        <taxon>Hyphomicrobiales</taxon>
        <taxon>Methylobacteriaceae</taxon>
        <taxon>Microvirga</taxon>
    </lineage>
</organism>
<dbReference type="Proteomes" id="UP001017257">
    <property type="component" value="Chromosome"/>
</dbReference>
<dbReference type="InterPro" id="IPR032856">
    <property type="entry name" value="GDE_N_bis"/>
</dbReference>
<evidence type="ECO:0000313" key="3">
    <source>
        <dbReference type="EMBL" id="UVF20483.1"/>
    </source>
</evidence>
<accession>A0ABY5RTZ3</accession>
<evidence type="ECO:0000259" key="2">
    <source>
        <dbReference type="Pfam" id="PF22422"/>
    </source>
</evidence>
<dbReference type="InterPro" id="IPR054491">
    <property type="entry name" value="MGH1-like_GH"/>
</dbReference>
<dbReference type="InterPro" id="IPR012341">
    <property type="entry name" value="6hp_glycosidase-like_sf"/>
</dbReference>
<dbReference type="Pfam" id="PF14742">
    <property type="entry name" value="GDE_N_bis"/>
    <property type="match status" value="1"/>
</dbReference>
<dbReference type="RefSeq" id="WP_173947660.1">
    <property type="nucleotide sequence ID" value="NZ_CP102845.1"/>
</dbReference>
<feature type="domain" description="Putative glycogen debranching enzyme N-terminal" evidence="1">
    <location>
        <begin position="39"/>
        <end position="230"/>
    </location>
</feature>
<reference evidence="3" key="1">
    <citation type="submission" date="2022-08" db="EMBL/GenBank/DDBJ databases">
        <title>Microvirga terrae sp. nov., isolated from soil.</title>
        <authorList>
            <person name="Kim K.H."/>
            <person name="Seo Y.L."/>
            <person name="Kim J.M."/>
            <person name="Lee J.K."/>
            <person name="Han D.M."/>
            <person name="Jeon C.O."/>
        </authorList>
    </citation>
    <scope>NUCLEOTIDE SEQUENCE</scope>
    <source>
        <strain evidence="3">R24</strain>
    </source>
</reference>
<name>A0ABY5RTZ3_9HYPH</name>
<dbReference type="InterPro" id="IPR008928">
    <property type="entry name" value="6-hairpin_glycosidase_sf"/>
</dbReference>
<keyword evidence="4" id="KW-1185">Reference proteome</keyword>